<evidence type="ECO:0000313" key="2">
    <source>
        <dbReference type="Proteomes" id="UP000199344"/>
    </source>
</evidence>
<dbReference type="EMBL" id="FNAH01000002">
    <property type="protein sequence ID" value="SDD76637.1"/>
    <property type="molecule type" value="Genomic_DNA"/>
</dbReference>
<dbReference type="SUPFAM" id="SSF55729">
    <property type="entry name" value="Acyl-CoA N-acyltransferases (Nat)"/>
    <property type="match status" value="1"/>
</dbReference>
<gene>
    <name evidence="1" type="ORF">SAMN05421538_102384</name>
</gene>
<accession>A0A1G6XH41</accession>
<dbReference type="InterPro" id="IPR016181">
    <property type="entry name" value="Acyl_CoA_acyltransferase"/>
</dbReference>
<sequence>MGQLSVTYRGREMRDRYLEIAAASFPAEAVARKRAVWDWLFDSPFATPALPPRLLCVEKGGEVVGASFLLPSRFVIDGVETPAILPLATVVHPDHLGAGLRLIKAIAAAGHGGLSIGQPNSDRLMTAYQRYGKVTAAGREIRRRLYRPGAVLARRTRLAAPLAPVLDLAGRIGTGLGGLRRIAAAPTERIAPVARFDARFDAAWAVARPGLALAQCRSAAFLNWRYVDMPVTEYRRAMLCRGDELAGYVVWRILDGARGRLCQVTDVFAYAGDRRSYALLLGAVDADARHNRCDFAELSLAGTTGLAEAAARSGFGLGKATLPLALQHDDPQMSARLPDLARKLHFSRGDHDEDY</sequence>
<protein>
    <recommendedName>
        <fullName evidence="3">GNAT family N-acetyltransferase</fullName>
    </recommendedName>
</protein>
<dbReference type="Proteomes" id="UP000199344">
    <property type="component" value="Unassembled WGS sequence"/>
</dbReference>
<dbReference type="OrthoDB" id="7689923at2"/>
<dbReference type="AlphaFoldDB" id="A0A1G6XH41"/>
<reference evidence="1 2" key="1">
    <citation type="submission" date="2016-10" db="EMBL/GenBank/DDBJ databases">
        <authorList>
            <person name="de Groot N.N."/>
        </authorList>
    </citation>
    <scope>NUCLEOTIDE SEQUENCE [LARGE SCALE GENOMIC DNA]</scope>
    <source>
        <strain evidence="1 2">DSM 22220</strain>
    </source>
</reference>
<dbReference type="RefSeq" id="WP_090521582.1">
    <property type="nucleotide sequence ID" value="NZ_FNAH01000002.1"/>
</dbReference>
<proteinExistence type="predicted"/>
<evidence type="ECO:0008006" key="3">
    <source>
        <dbReference type="Google" id="ProtNLM"/>
    </source>
</evidence>
<dbReference type="STRING" id="591205.SAMN05421538_102384"/>
<evidence type="ECO:0000313" key="1">
    <source>
        <dbReference type="EMBL" id="SDD76637.1"/>
    </source>
</evidence>
<name>A0A1G6XH41_9RHOB</name>
<keyword evidence="2" id="KW-1185">Reference proteome</keyword>
<organism evidence="1 2">
    <name type="scientific">Paracoccus isoporae</name>
    <dbReference type="NCBI Taxonomy" id="591205"/>
    <lineage>
        <taxon>Bacteria</taxon>
        <taxon>Pseudomonadati</taxon>
        <taxon>Pseudomonadota</taxon>
        <taxon>Alphaproteobacteria</taxon>
        <taxon>Rhodobacterales</taxon>
        <taxon>Paracoccaceae</taxon>
        <taxon>Paracoccus</taxon>
    </lineage>
</organism>